<evidence type="ECO:0000256" key="1">
    <source>
        <dbReference type="SAM" id="Phobius"/>
    </source>
</evidence>
<keyword evidence="2" id="KW-0496">Mitochondrion</keyword>
<feature type="transmembrane region" description="Helical" evidence="1">
    <location>
        <begin position="56"/>
        <end position="78"/>
    </location>
</feature>
<accession>A0A5P8FTD7</accession>
<dbReference type="Gene3D" id="1.10.287.3510">
    <property type="match status" value="1"/>
</dbReference>
<dbReference type="AlphaFoldDB" id="A0A5P8FTD7"/>
<geneLocation type="mitochondrion" evidence="2"/>
<reference evidence="2" key="1">
    <citation type="journal article" date="2019" name="Mitochondrial DNA Part B Resour">
        <title>The complete mitochondrial genome of Amblyomma geoemydae (Ixodida: Ixodidae).</title>
        <authorList>
            <person name="Chang Q.-C."/>
            <person name="Hu Y."/>
            <person name="Que T.-C."/>
            <person name="Liu Y.-X."/>
            <person name="Zhu J.-G."/>
            <person name="Diao P.-W."/>
        </authorList>
    </citation>
    <scope>NUCLEOTIDE SEQUENCE</scope>
</reference>
<sequence>MLMMTMVLYVIGVISFILNRFHLMMILMSIEFMYMSMMVMMLINFCLLNVLNIFLFLTSIVCEGAMGLSLLVLFNFYYGNEMMSSFDLIKC</sequence>
<keyword evidence="1" id="KW-1133">Transmembrane helix</keyword>
<name>A0A5P8FTD7_9ACAR</name>
<protein>
    <submittedName>
        <fullName evidence="2">NADH dehydrogenase subunit 4L</fullName>
    </submittedName>
</protein>
<feature type="transmembrane region" description="Helical" evidence="1">
    <location>
        <begin position="32"/>
        <end position="50"/>
    </location>
</feature>
<organism evidence="2">
    <name type="scientific">Amblyomma geoemydae</name>
    <dbReference type="NCBI Taxonomy" id="1325863"/>
    <lineage>
        <taxon>Eukaryota</taxon>
        <taxon>Metazoa</taxon>
        <taxon>Ecdysozoa</taxon>
        <taxon>Arthropoda</taxon>
        <taxon>Chelicerata</taxon>
        <taxon>Arachnida</taxon>
        <taxon>Acari</taxon>
        <taxon>Parasitiformes</taxon>
        <taxon>Ixodida</taxon>
        <taxon>Ixodoidea</taxon>
        <taxon>Ixodidae</taxon>
        <taxon>Amblyomminae</taxon>
        <taxon>Amblyomma</taxon>
    </lineage>
</organism>
<gene>
    <name evidence="2" type="primary">ND4L</name>
</gene>
<dbReference type="EMBL" id="MK814531">
    <property type="protein sequence ID" value="QFQ33841.1"/>
    <property type="molecule type" value="Genomic_DNA"/>
</dbReference>
<keyword evidence="1" id="KW-0472">Membrane</keyword>
<keyword evidence="1" id="KW-0812">Transmembrane</keyword>
<evidence type="ECO:0000313" key="2">
    <source>
        <dbReference type="EMBL" id="QFQ33841.1"/>
    </source>
</evidence>
<proteinExistence type="predicted"/>